<dbReference type="EMBL" id="MPDP01000213">
    <property type="protein sequence ID" value="KAK1470967.1"/>
    <property type="molecule type" value="Genomic_DNA"/>
</dbReference>
<comment type="caution">
    <text evidence="1">The sequence shown here is derived from an EMBL/GenBank/DDBJ whole genome shotgun (WGS) entry which is preliminary data.</text>
</comment>
<dbReference type="AlphaFoldDB" id="A0AAI9V524"/>
<gene>
    <name evidence="1" type="ORF">CCUS01_17416</name>
</gene>
<keyword evidence="2" id="KW-1185">Reference proteome</keyword>
<evidence type="ECO:0000313" key="2">
    <source>
        <dbReference type="Proteomes" id="UP001239213"/>
    </source>
</evidence>
<proteinExistence type="predicted"/>
<organism evidence="1 2">
    <name type="scientific">Colletotrichum cuscutae</name>
    <dbReference type="NCBI Taxonomy" id="1209917"/>
    <lineage>
        <taxon>Eukaryota</taxon>
        <taxon>Fungi</taxon>
        <taxon>Dikarya</taxon>
        <taxon>Ascomycota</taxon>
        <taxon>Pezizomycotina</taxon>
        <taxon>Sordariomycetes</taxon>
        <taxon>Hypocreomycetidae</taxon>
        <taxon>Glomerellales</taxon>
        <taxon>Glomerellaceae</taxon>
        <taxon>Colletotrichum</taxon>
        <taxon>Colletotrichum acutatum species complex</taxon>
    </lineage>
</organism>
<evidence type="ECO:0000313" key="1">
    <source>
        <dbReference type="EMBL" id="KAK1470967.1"/>
    </source>
</evidence>
<name>A0AAI9V524_9PEZI</name>
<sequence>MYLFFQRPELAKMDWDVRDNINQQAEWRYQVCLFTPL</sequence>
<accession>A0AAI9V524</accession>
<reference evidence="1" key="1">
    <citation type="submission" date="2016-11" db="EMBL/GenBank/DDBJ databases">
        <title>The genome sequence of Colletotrichum cuscutae.</title>
        <authorList>
            <person name="Baroncelli R."/>
        </authorList>
    </citation>
    <scope>NUCLEOTIDE SEQUENCE</scope>
    <source>
        <strain evidence="1">IMI 304802</strain>
    </source>
</reference>
<dbReference type="Proteomes" id="UP001239213">
    <property type="component" value="Unassembled WGS sequence"/>
</dbReference>
<protein>
    <submittedName>
        <fullName evidence="1">Uncharacterized protein</fullName>
    </submittedName>
</protein>